<feature type="signal peptide" evidence="8">
    <location>
        <begin position="1"/>
        <end position="23"/>
    </location>
</feature>
<dbReference type="Proteomes" id="UP000594454">
    <property type="component" value="Chromosome 3"/>
</dbReference>
<comment type="similarity">
    <text evidence="2">Belongs to the histidine acid phosphatase family.</text>
</comment>
<dbReference type="PANTHER" id="PTHR11567:SF211">
    <property type="entry name" value="PROSTATIC ACID PHOSPHATASE"/>
    <property type="match status" value="1"/>
</dbReference>
<dbReference type="EC" id="3.1.3.2" evidence="3"/>
<sequence length="370" mass="41357">MISVNVYLCILAFVVSMSSQTESAENSTLIATAMVTRHGDRAPTGTYPNDPYAYYTWPWGIGEPTPKGVRQLYKSGMKKAARYSKLLSNIYDNNIFFGPRNVYVRSSAVNRCIVSAQSLLDGFLPFLNNHITMDIPENSEDPMLASPGKPCPKFEDEYLDDLRLDAPDVLALSEDGKFIKYLEAQTGTTVPDLWDYLLIGDALFVQQDNGLALPPWASGVFHQYIKPLNDLAMLKATSSKKLQVKTGALLNDIIERLDRYVYGKSGLDDVQNILIYSGHDVNVQGLAILLEVNNQIGTRPAYAAVISLELYYNSRIREGIEVKIFYFRDEADENPINIEIPACPGPCGYEKFKRLVKSKLVTNYDEVCSS</sequence>
<dbReference type="EMBL" id="LR899011">
    <property type="protein sequence ID" value="CAD7084886.1"/>
    <property type="molecule type" value="Genomic_DNA"/>
</dbReference>
<keyword evidence="10" id="KW-1185">Reference proteome</keyword>
<dbReference type="PANTHER" id="PTHR11567">
    <property type="entry name" value="ACID PHOSPHATASE-RELATED"/>
    <property type="match status" value="1"/>
</dbReference>
<evidence type="ECO:0000256" key="4">
    <source>
        <dbReference type="ARBA" id="ARBA00022729"/>
    </source>
</evidence>
<evidence type="ECO:0000256" key="5">
    <source>
        <dbReference type="ARBA" id="ARBA00022801"/>
    </source>
</evidence>
<evidence type="ECO:0000313" key="10">
    <source>
        <dbReference type="Proteomes" id="UP000594454"/>
    </source>
</evidence>
<dbReference type="Pfam" id="PF00328">
    <property type="entry name" value="His_Phos_2"/>
    <property type="match status" value="1"/>
</dbReference>
<name>A0A7R8YUL4_HERIL</name>
<evidence type="ECO:0000256" key="6">
    <source>
        <dbReference type="ARBA" id="ARBA00023157"/>
    </source>
</evidence>
<evidence type="ECO:0000256" key="7">
    <source>
        <dbReference type="ARBA" id="ARBA00023180"/>
    </source>
</evidence>
<keyword evidence="4 8" id="KW-0732">Signal</keyword>
<dbReference type="InterPro" id="IPR050645">
    <property type="entry name" value="Histidine_acid_phosphatase"/>
</dbReference>
<evidence type="ECO:0000256" key="3">
    <source>
        <dbReference type="ARBA" id="ARBA00012646"/>
    </source>
</evidence>
<gene>
    <name evidence="9" type="ORF">HERILL_LOCUS7760</name>
</gene>
<dbReference type="AlphaFoldDB" id="A0A7R8YUL4"/>
<dbReference type="OrthoDB" id="7753028at2759"/>
<dbReference type="GO" id="GO:0003993">
    <property type="term" value="F:acid phosphatase activity"/>
    <property type="evidence" value="ECO:0007669"/>
    <property type="project" value="UniProtKB-EC"/>
</dbReference>
<evidence type="ECO:0000256" key="8">
    <source>
        <dbReference type="SAM" id="SignalP"/>
    </source>
</evidence>
<keyword evidence="5" id="KW-0378">Hydrolase</keyword>
<evidence type="ECO:0000256" key="1">
    <source>
        <dbReference type="ARBA" id="ARBA00000032"/>
    </source>
</evidence>
<dbReference type="InParanoid" id="A0A7R8YUL4"/>
<dbReference type="SUPFAM" id="SSF53254">
    <property type="entry name" value="Phosphoglycerate mutase-like"/>
    <property type="match status" value="1"/>
</dbReference>
<evidence type="ECO:0000313" key="9">
    <source>
        <dbReference type="EMBL" id="CAD7084886.1"/>
    </source>
</evidence>
<comment type="catalytic activity">
    <reaction evidence="1">
        <text>a phosphate monoester + H2O = an alcohol + phosphate</text>
        <dbReference type="Rhea" id="RHEA:15017"/>
        <dbReference type="ChEBI" id="CHEBI:15377"/>
        <dbReference type="ChEBI" id="CHEBI:30879"/>
        <dbReference type="ChEBI" id="CHEBI:43474"/>
        <dbReference type="ChEBI" id="CHEBI:67140"/>
        <dbReference type="EC" id="3.1.3.2"/>
    </reaction>
</comment>
<reference evidence="9 10" key="1">
    <citation type="submission" date="2020-11" db="EMBL/GenBank/DDBJ databases">
        <authorList>
            <person name="Wallbank WR R."/>
            <person name="Pardo Diaz C."/>
            <person name="Kozak K."/>
            <person name="Martin S."/>
            <person name="Jiggins C."/>
            <person name="Moest M."/>
            <person name="Warren A I."/>
            <person name="Generalovic N T."/>
            <person name="Byers J.R.P. K."/>
            <person name="Montejo-Kovacevich G."/>
            <person name="Yen C E."/>
        </authorList>
    </citation>
    <scope>NUCLEOTIDE SEQUENCE [LARGE SCALE GENOMIC DNA]</scope>
</reference>
<protein>
    <recommendedName>
        <fullName evidence="3">acid phosphatase</fullName>
        <ecNumber evidence="3">3.1.3.2</ecNumber>
    </recommendedName>
</protein>
<dbReference type="CDD" id="cd07061">
    <property type="entry name" value="HP_HAP_like"/>
    <property type="match status" value="1"/>
</dbReference>
<feature type="chain" id="PRO_5030666314" description="acid phosphatase" evidence="8">
    <location>
        <begin position="24"/>
        <end position="370"/>
    </location>
</feature>
<organism evidence="9 10">
    <name type="scientific">Hermetia illucens</name>
    <name type="common">Black soldier fly</name>
    <dbReference type="NCBI Taxonomy" id="343691"/>
    <lineage>
        <taxon>Eukaryota</taxon>
        <taxon>Metazoa</taxon>
        <taxon>Ecdysozoa</taxon>
        <taxon>Arthropoda</taxon>
        <taxon>Hexapoda</taxon>
        <taxon>Insecta</taxon>
        <taxon>Pterygota</taxon>
        <taxon>Neoptera</taxon>
        <taxon>Endopterygota</taxon>
        <taxon>Diptera</taxon>
        <taxon>Brachycera</taxon>
        <taxon>Stratiomyomorpha</taxon>
        <taxon>Stratiomyidae</taxon>
        <taxon>Hermetiinae</taxon>
        <taxon>Hermetia</taxon>
    </lineage>
</organism>
<dbReference type="InterPro" id="IPR029033">
    <property type="entry name" value="His_PPase_superfam"/>
</dbReference>
<dbReference type="InterPro" id="IPR000560">
    <property type="entry name" value="His_Pase_clade-2"/>
</dbReference>
<keyword evidence="6" id="KW-1015">Disulfide bond</keyword>
<dbReference type="Gene3D" id="3.40.50.1240">
    <property type="entry name" value="Phosphoglycerate mutase-like"/>
    <property type="match status" value="1"/>
</dbReference>
<proteinExistence type="inferred from homology"/>
<keyword evidence="7" id="KW-0325">Glycoprotein</keyword>
<accession>A0A7R8YUL4</accession>
<evidence type="ECO:0000256" key="2">
    <source>
        <dbReference type="ARBA" id="ARBA00005375"/>
    </source>
</evidence>